<evidence type="ECO:0000256" key="1">
    <source>
        <dbReference type="SAM" id="MobiDB-lite"/>
    </source>
</evidence>
<dbReference type="InterPro" id="IPR036397">
    <property type="entry name" value="RNaseH_sf"/>
</dbReference>
<dbReference type="Gene3D" id="3.30.420.10">
    <property type="entry name" value="Ribonuclease H-like superfamily/Ribonuclease H"/>
    <property type="match status" value="1"/>
</dbReference>
<reference evidence="2 3" key="1">
    <citation type="submission" date="2022-01" db="EMBL/GenBank/DDBJ databases">
        <title>A chromosomal length assembly of Cordylochernes scorpioides.</title>
        <authorList>
            <person name="Zeh D."/>
            <person name="Zeh J."/>
        </authorList>
    </citation>
    <scope>NUCLEOTIDE SEQUENCE [LARGE SCALE GENOMIC DNA]</scope>
    <source>
        <strain evidence="2">IN4F17</strain>
        <tissue evidence="2">Whole Body</tissue>
    </source>
</reference>
<organism evidence="2 3">
    <name type="scientific">Cordylochernes scorpioides</name>
    <dbReference type="NCBI Taxonomy" id="51811"/>
    <lineage>
        <taxon>Eukaryota</taxon>
        <taxon>Metazoa</taxon>
        <taxon>Ecdysozoa</taxon>
        <taxon>Arthropoda</taxon>
        <taxon>Chelicerata</taxon>
        <taxon>Arachnida</taxon>
        <taxon>Pseudoscorpiones</taxon>
        <taxon>Cheliferoidea</taxon>
        <taxon>Chernetidae</taxon>
        <taxon>Cordylochernes</taxon>
    </lineage>
</organism>
<sequence length="208" mass="22371">MTTRGHIRPSLYNSYLAKHGIALLPQPPYSPDLAHDDFFLYPKIKKALKGHRFDSLPEIKKNTNDILKSLKDKDFQRCFDIWKKRWSKCIDSDATGDVEEVPEAGDGEEVPGAGGDGEKVPGAGDDGEEVLGAGDDGEEVPATGGEGEEVPGAGGDGEEGPATGGDGDEFLGAGGDGEEVSEYVDADFHISEFYRSSYDKTRETTKRS</sequence>
<dbReference type="InterPro" id="IPR052709">
    <property type="entry name" value="Transposase-MT_Hybrid"/>
</dbReference>
<dbReference type="EMBL" id="CP092877">
    <property type="protein sequence ID" value="UYV77593.1"/>
    <property type="molecule type" value="Genomic_DNA"/>
</dbReference>
<gene>
    <name evidence="2" type="ORF">LAZ67_15001654</name>
</gene>
<dbReference type="PANTHER" id="PTHR46060">
    <property type="entry name" value="MARINER MOS1 TRANSPOSASE-LIKE PROTEIN"/>
    <property type="match status" value="1"/>
</dbReference>
<accession>A0ABY6LCF9</accession>
<dbReference type="Proteomes" id="UP001235939">
    <property type="component" value="Chromosome 15"/>
</dbReference>
<feature type="region of interest" description="Disordered" evidence="1">
    <location>
        <begin position="95"/>
        <end position="179"/>
    </location>
</feature>
<keyword evidence="3" id="KW-1185">Reference proteome</keyword>
<evidence type="ECO:0000313" key="2">
    <source>
        <dbReference type="EMBL" id="UYV77593.1"/>
    </source>
</evidence>
<proteinExistence type="predicted"/>
<name>A0ABY6LCF9_9ARAC</name>
<evidence type="ECO:0008006" key="4">
    <source>
        <dbReference type="Google" id="ProtNLM"/>
    </source>
</evidence>
<feature type="compositionally biased region" description="Acidic residues" evidence="1">
    <location>
        <begin position="95"/>
        <end position="109"/>
    </location>
</feature>
<feature type="compositionally biased region" description="Acidic residues" evidence="1">
    <location>
        <begin position="125"/>
        <end position="139"/>
    </location>
</feature>
<dbReference type="PANTHER" id="PTHR46060:SF1">
    <property type="entry name" value="MARINER MOS1 TRANSPOSASE-LIKE PROTEIN"/>
    <property type="match status" value="1"/>
</dbReference>
<protein>
    <recommendedName>
        <fullName evidence="4">Transposase</fullName>
    </recommendedName>
</protein>
<evidence type="ECO:0000313" key="3">
    <source>
        <dbReference type="Proteomes" id="UP001235939"/>
    </source>
</evidence>